<dbReference type="OrthoDB" id="10072364at2759"/>
<feature type="compositionally biased region" description="Basic residues" evidence="1">
    <location>
        <begin position="1"/>
        <end position="14"/>
    </location>
</feature>
<feature type="compositionally biased region" description="Basic and acidic residues" evidence="1">
    <location>
        <begin position="57"/>
        <end position="74"/>
    </location>
</feature>
<organism evidence="2 3">
    <name type="scientific">Mizuhopecten yessoensis</name>
    <name type="common">Japanese scallop</name>
    <name type="synonym">Patinopecten yessoensis</name>
    <dbReference type="NCBI Taxonomy" id="6573"/>
    <lineage>
        <taxon>Eukaryota</taxon>
        <taxon>Metazoa</taxon>
        <taxon>Spiralia</taxon>
        <taxon>Lophotrochozoa</taxon>
        <taxon>Mollusca</taxon>
        <taxon>Bivalvia</taxon>
        <taxon>Autobranchia</taxon>
        <taxon>Pteriomorphia</taxon>
        <taxon>Pectinida</taxon>
        <taxon>Pectinoidea</taxon>
        <taxon>Pectinidae</taxon>
        <taxon>Mizuhopecten</taxon>
    </lineage>
</organism>
<feature type="compositionally biased region" description="Basic and acidic residues" evidence="1">
    <location>
        <begin position="393"/>
        <end position="407"/>
    </location>
</feature>
<gene>
    <name evidence="2" type="ORF">KP79_PYT14665</name>
</gene>
<protein>
    <submittedName>
        <fullName evidence="2">Uncharacterized protein</fullName>
    </submittedName>
</protein>
<evidence type="ECO:0000256" key="1">
    <source>
        <dbReference type="SAM" id="MobiDB-lite"/>
    </source>
</evidence>
<dbReference type="EMBL" id="NEDP02000703">
    <property type="protein sequence ID" value="OWF55320.1"/>
    <property type="molecule type" value="Genomic_DNA"/>
</dbReference>
<sequence>MDSNRVRKLSKSRRVSSSSDEDSGPSVRKLSSASQKKKKRVTALEETDSDWDNAEDIALHTESRSSERLNERNSRSFQMPSRDSIWNSIPSTPTSNKAIYRLKPRRVVKSFTKITHRYNQDVCYSEEDESDTDDFIAPDGKVSDSEEDDSDGKVSDSEEDDSNGNRKSHHQKIQGAVKRGRHHRIRGYHPKILDTASMSSESDVEGKAADVKNRNNSTGLVKYGRDRHGDTYSSGVDNYKQCVETSSEWRSKSGRAKRQHSQIVSSSDSDHSTGTSANELQHCRNSDIENANTNVENKCHNSMEMTVENSKKPGVVQALFKSPVPACGAGTYKTDSGSEHESDDCSDDCSNSGSVSNSTSKSESPYSDSDHEAQHDFENVKSIRARHQIQKQESAKKQKFEAFLEARRKSHSSGCLQADERHYTRSRDSGYLSRRPSMQSD</sequence>
<feature type="compositionally biased region" description="Low complexity" evidence="1">
    <location>
        <begin position="348"/>
        <end position="364"/>
    </location>
</feature>
<feature type="region of interest" description="Disordered" evidence="1">
    <location>
        <begin position="327"/>
        <end position="441"/>
    </location>
</feature>
<feature type="region of interest" description="Disordered" evidence="1">
    <location>
        <begin position="119"/>
        <end position="299"/>
    </location>
</feature>
<name>A0A210R2K6_MIZYE</name>
<feature type="compositionally biased region" description="Acidic residues" evidence="1">
    <location>
        <begin position="45"/>
        <end position="55"/>
    </location>
</feature>
<feature type="compositionally biased region" description="Low complexity" evidence="1">
    <location>
        <begin position="261"/>
        <end position="276"/>
    </location>
</feature>
<keyword evidence="3" id="KW-1185">Reference proteome</keyword>
<dbReference type="AlphaFoldDB" id="A0A210R2K6"/>
<reference evidence="2 3" key="1">
    <citation type="journal article" date="2017" name="Nat. Ecol. Evol.">
        <title>Scallop genome provides insights into evolution of bilaterian karyotype and development.</title>
        <authorList>
            <person name="Wang S."/>
            <person name="Zhang J."/>
            <person name="Jiao W."/>
            <person name="Li J."/>
            <person name="Xun X."/>
            <person name="Sun Y."/>
            <person name="Guo X."/>
            <person name="Huan P."/>
            <person name="Dong B."/>
            <person name="Zhang L."/>
            <person name="Hu X."/>
            <person name="Sun X."/>
            <person name="Wang J."/>
            <person name="Zhao C."/>
            <person name="Wang Y."/>
            <person name="Wang D."/>
            <person name="Huang X."/>
            <person name="Wang R."/>
            <person name="Lv J."/>
            <person name="Li Y."/>
            <person name="Zhang Z."/>
            <person name="Liu B."/>
            <person name="Lu W."/>
            <person name="Hui Y."/>
            <person name="Liang J."/>
            <person name="Zhou Z."/>
            <person name="Hou R."/>
            <person name="Li X."/>
            <person name="Liu Y."/>
            <person name="Li H."/>
            <person name="Ning X."/>
            <person name="Lin Y."/>
            <person name="Zhao L."/>
            <person name="Xing Q."/>
            <person name="Dou J."/>
            <person name="Li Y."/>
            <person name="Mao J."/>
            <person name="Guo H."/>
            <person name="Dou H."/>
            <person name="Li T."/>
            <person name="Mu C."/>
            <person name="Jiang W."/>
            <person name="Fu Q."/>
            <person name="Fu X."/>
            <person name="Miao Y."/>
            <person name="Liu J."/>
            <person name="Yu Q."/>
            <person name="Li R."/>
            <person name="Liao H."/>
            <person name="Li X."/>
            <person name="Kong Y."/>
            <person name="Jiang Z."/>
            <person name="Chourrout D."/>
            <person name="Li R."/>
            <person name="Bao Z."/>
        </authorList>
    </citation>
    <scope>NUCLEOTIDE SEQUENCE [LARGE SCALE GENOMIC DNA]</scope>
    <source>
        <strain evidence="2 3">PY_sf001</strain>
    </source>
</reference>
<proteinExistence type="predicted"/>
<evidence type="ECO:0000313" key="2">
    <source>
        <dbReference type="EMBL" id="OWF55320.1"/>
    </source>
</evidence>
<feature type="compositionally biased region" description="Basic residues" evidence="1">
    <location>
        <begin position="166"/>
        <end position="189"/>
    </location>
</feature>
<evidence type="ECO:0000313" key="3">
    <source>
        <dbReference type="Proteomes" id="UP000242188"/>
    </source>
</evidence>
<feature type="compositionally biased region" description="Basic and acidic residues" evidence="1">
    <location>
        <begin position="418"/>
        <end position="428"/>
    </location>
</feature>
<feature type="region of interest" description="Disordered" evidence="1">
    <location>
        <begin position="1"/>
        <end position="97"/>
    </location>
</feature>
<feature type="compositionally biased region" description="Polar residues" evidence="1">
    <location>
        <begin position="77"/>
        <end position="97"/>
    </location>
</feature>
<feature type="compositionally biased region" description="Basic and acidic residues" evidence="1">
    <location>
        <begin position="368"/>
        <end position="381"/>
    </location>
</feature>
<accession>A0A210R2K6</accession>
<feature type="compositionally biased region" description="Acidic residues" evidence="1">
    <location>
        <begin position="124"/>
        <end position="136"/>
    </location>
</feature>
<feature type="compositionally biased region" description="Basic and acidic residues" evidence="1">
    <location>
        <begin position="204"/>
        <end position="213"/>
    </location>
</feature>
<comment type="caution">
    <text evidence="2">The sequence shown here is derived from an EMBL/GenBank/DDBJ whole genome shotgun (WGS) entry which is preliminary data.</text>
</comment>
<dbReference type="Proteomes" id="UP000242188">
    <property type="component" value="Unassembled WGS sequence"/>
</dbReference>